<dbReference type="InterPro" id="IPR025110">
    <property type="entry name" value="AMP-bd_C"/>
</dbReference>
<dbReference type="InterPro" id="IPR045851">
    <property type="entry name" value="AMP-bd_C_sf"/>
</dbReference>
<dbReference type="EMBL" id="FOHZ01000002">
    <property type="protein sequence ID" value="SES90363.1"/>
    <property type="molecule type" value="Genomic_DNA"/>
</dbReference>
<sequence length="549" mass="61394">MNTKNTDYWPPGLPREVSYLNGEKPIHEYLFDNERDIPDRPAYIFYGRAVTWKELGQSTRKLAAFLKEKGVSKGDRVGLYMQNCPQYPIAHYAIQMIGSIVSPLNPQYKDAEVEYQLGNAEARAVIAGADLLATVQRVQSSVPSLEVVVCTAYADYLPESPTLDVPAFLKERPSVANGAVDLSQILAEYQPLEEPEPVDLWNDISLMTFTSGTTGRPKGAMLSFGSALYKTAASMMANKVEPDGCSLAVAPFCHIAGMNSGVYMPVYTRRTTVILPRFDPETVVRAFEVYRCDMWYSIAPMLRAILDMPGIEQRNLRCIRNNPATSFGIPVTEKLAEEWKALTGAQIHEAAFGLSETHTSDTFMPKERIKWGSCGIPMPENEIRILDLESEEPLPKGQSGQIVIRNKGVFKGYWKRPDATAETLRDGWVHTGDVGYFDEDGYLFFTGRIKEMIKCSGYSVFPEDVEALMLRHPTVTQCAAIGVPDEKRGETVKLVAVLHPDHKGQVTEQELIDWARENMAAYKYPRIIEFRDSLPATGAGKLLRRLLKD</sequence>
<accession>A0A1I0A8P8</accession>
<dbReference type="PANTHER" id="PTHR24096:SF149">
    <property type="entry name" value="AMP-BINDING DOMAIN-CONTAINING PROTEIN-RELATED"/>
    <property type="match status" value="1"/>
</dbReference>
<dbReference type="Pfam" id="PF00501">
    <property type="entry name" value="AMP-binding"/>
    <property type="match status" value="1"/>
</dbReference>
<dbReference type="Pfam" id="PF13193">
    <property type="entry name" value="AMP-binding_C"/>
    <property type="match status" value="1"/>
</dbReference>
<dbReference type="Proteomes" id="UP000198762">
    <property type="component" value="Unassembled WGS sequence"/>
</dbReference>
<dbReference type="AlphaFoldDB" id="A0A1I0A8P8"/>
<dbReference type="OrthoDB" id="9047442at2"/>
<dbReference type="InterPro" id="IPR020845">
    <property type="entry name" value="AMP-binding_CS"/>
</dbReference>
<feature type="domain" description="AMP-dependent synthetase/ligase" evidence="3">
    <location>
        <begin position="36"/>
        <end position="414"/>
    </location>
</feature>
<evidence type="ECO:0000313" key="6">
    <source>
        <dbReference type="Proteomes" id="UP000198762"/>
    </source>
</evidence>
<dbReference type="InterPro" id="IPR000873">
    <property type="entry name" value="AMP-dep_synth/lig_dom"/>
</dbReference>
<evidence type="ECO:0000256" key="1">
    <source>
        <dbReference type="ARBA" id="ARBA00006432"/>
    </source>
</evidence>
<dbReference type="Gene3D" id="3.30.300.30">
    <property type="match status" value="1"/>
</dbReference>
<evidence type="ECO:0000259" key="4">
    <source>
        <dbReference type="Pfam" id="PF13193"/>
    </source>
</evidence>
<name>A0A1I0A8P8_9GAMM</name>
<proteinExistence type="inferred from homology"/>
<keyword evidence="6" id="KW-1185">Reference proteome</keyword>
<reference evidence="6" key="1">
    <citation type="submission" date="2016-10" db="EMBL/GenBank/DDBJ databases">
        <authorList>
            <person name="Varghese N."/>
            <person name="Submissions S."/>
        </authorList>
    </citation>
    <scope>NUCLEOTIDE SEQUENCE [LARGE SCALE GENOMIC DNA]</scope>
    <source>
        <strain evidence="6">CGMCC 1.6489</strain>
    </source>
</reference>
<comment type="similarity">
    <text evidence="1">Belongs to the ATP-dependent AMP-binding enzyme family.</text>
</comment>
<protein>
    <submittedName>
        <fullName evidence="5">Long-chain acyl-CoA synthetase</fullName>
    </submittedName>
</protein>
<dbReference type="SUPFAM" id="SSF56801">
    <property type="entry name" value="Acetyl-CoA synthetase-like"/>
    <property type="match status" value="1"/>
</dbReference>
<dbReference type="PANTHER" id="PTHR24096">
    <property type="entry name" value="LONG-CHAIN-FATTY-ACID--COA LIGASE"/>
    <property type="match status" value="1"/>
</dbReference>
<dbReference type="InterPro" id="IPR042099">
    <property type="entry name" value="ANL_N_sf"/>
</dbReference>
<evidence type="ECO:0000313" key="5">
    <source>
        <dbReference type="EMBL" id="SES90363.1"/>
    </source>
</evidence>
<gene>
    <name evidence="5" type="ORF">SAMN04487962_102253</name>
</gene>
<dbReference type="STRING" id="430453.SAMN04487962_102253"/>
<evidence type="ECO:0000256" key="2">
    <source>
        <dbReference type="ARBA" id="ARBA00022598"/>
    </source>
</evidence>
<evidence type="ECO:0000259" key="3">
    <source>
        <dbReference type="Pfam" id="PF00501"/>
    </source>
</evidence>
<dbReference type="PROSITE" id="PS00455">
    <property type="entry name" value="AMP_BINDING"/>
    <property type="match status" value="1"/>
</dbReference>
<feature type="domain" description="AMP-binding enzyme C-terminal" evidence="4">
    <location>
        <begin position="465"/>
        <end position="541"/>
    </location>
</feature>
<keyword evidence="2" id="KW-0436">Ligase</keyword>
<dbReference type="GO" id="GO:0016405">
    <property type="term" value="F:CoA-ligase activity"/>
    <property type="evidence" value="ECO:0007669"/>
    <property type="project" value="TreeGrafter"/>
</dbReference>
<organism evidence="5 6">
    <name type="scientific">Marinobacter segnicrescens</name>
    <dbReference type="NCBI Taxonomy" id="430453"/>
    <lineage>
        <taxon>Bacteria</taxon>
        <taxon>Pseudomonadati</taxon>
        <taxon>Pseudomonadota</taxon>
        <taxon>Gammaproteobacteria</taxon>
        <taxon>Pseudomonadales</taxon>
        <taxon>Marinobacteraceae</taxon>
        <taxon>Marinobacter</taxon>
    </lineage>
</organism>
<dbReference type="Gene3D" id="3.40.50.12780">
    <property type="entry name" value="N-terminal domain of ligase-like"/>
    <property type="match status" value="1"/>
</dbReference>
<dbReference type="RefSeq" id="WP_091848930.1">
    <property type="nucleotide sequence ID" value="NZ_FOHZ01000002.1"/>
</dbReference>